<dbReference type="GO" id="GO:0005829">
    <property type="term" value="C:cytosol"/>
    <property type="evidence" value="ECO:0007669"/>
    <property type="project" value="TreeGrafter"/>
</dbReference>
<dbReference type="OrthoDB" id="9805215at2"/>
<dbReference type="PROSITE" id="PS51918">
    <property type="entry name" value="RADICAL_SAM"/>
    <property type="match status" value="1"/>
</dbReference>
<dbReference type="SUPFAM" id="SSF102114">
    <property type="entry name" value="Radical SAM enzymes"/>
    <property type="match status" value="1"/>
</dbReference>
<dbReference type="SMART" id="SM00729">
    <property type="entry name" value="Elp3"/>
    <property type="match status" value="1"/>
</dbReference>
<feature type="binding site" evidence="11">
    <location>
        <position position="161"/>
    </location>
    <ligand>
        <name>[4Fe-4S] cluster</name>
        <dbReference type="ChEBI" id="CHEBI:49883"/>
        <label>2</label>
        <note>4Fe-4S-S-AdoMet</note>
    </ligand>
</feature>
<accession>A0A140L3P2</accession>
<dbReference type="HAMAP" id="MF_01864">
    <property type="entry name" value="tRNA_metthiotr_MiaB"/>
    <property type="match status" value="1"/>
</dbReference>
<keyword evidence="3 11" id="KW-0963">Cytoplasm</keyword>
<feature type="binding site" evidence="11">
    <location>
        <position position="157"/>
    </location>
    <ligand>
        <name>[4Fe-4S] cluster</name>
        <dbReference type="ChEBI" id="CHEBI:49883"/>
        <label>2</label>
        <note>4Fe-4S-S-AdoMet</note>
    </ligand>
</feature>
<evidence type="ECO:0000259" key="13">
    <source>
        <dbReference type="PROSITE" id="PS51449"/>
    </source>
</evidence>
<dbReference type="SFLD" id="SFLDG01061">
    <property type="entry name" value="methylthiotransferase"/>
    <property type="match status" value="1"/>
</dbReference>
<dbReference type="InParanoid" id="A0A140L3P2"/>
<dbReference type="InterPro" id="IPR007197">
    <property type="entry name" value="rSAM"/>
</dbReference>
<dbReference type="InterPro" id="IPR020612">
    <property type="entry name" value="Methylthiotransferase_CS"/>
</dbReference>
<dbReference type="SFLD" id="SFLDS00029">
    <property type="entry name" value="Radical_SAM"/>
    <property type="match status" value="1"/>
</dbReference>
<comment type="cofactor">
    <cofactor evidence="11">
        <name>[4Fe-4S] cluster</name>
        <dbReference type="ChEBI" id="CHEBI:49883"/>
    </cofactor>
    <text evidence="11">Binds 2 [4Fe-4S] clusters. One cluster is coordinated with 3 cysteines and an exchangeable S-adenosyl-L-methionine.</text>
</comment>
<evidence type="ECO:0000256" key="4">
    <source>
        <dbReference type="ARBA" id="ARBA00022679"/>
    </source>
</evidence>
<comment type="function">
    <text evidence="1 11">Catalyzes the methylthiolation of N6-(dimethylallyl)adenosine (i(6)A), leading to the formation of 2-methylthio-N6-(dimethylallyl)adenosine (ms(2)i(6)A) at position 37 in tRNAs that read codons beginning with uridine.</text>
</comment>
<feature type="domain" description="MTTase N-terminal" evidence="13">
    <location>
        <begin position="2"/>
        <end position="120"/>
    </location>
</feature>
<dbReference type="PANTHER" id="PTHR43020:SF2">
    <property type="entry name" value="MITOCHONDRIAL TRNA METHYLTHIOTRANSFERASE CDK5RAP1"/>
    <property type="match status" value="1"/>
</dbReference>
<dbReference type="NCBIfam" id="TIGR00089">
    <property type="entry name" value="MiaB/RimO family radical SAM methylthiotransferase"/>
    <property type="match status" value="1"/>
</dbReference>
<feature type="binding site" evidence="11">
    <location>
        <position position="11"/>
    </location>
    <ligand>
        <name>[4Fe-4S] cluster</name>
        <dbReference type="ChEBI" id="CHEBI:49883"/>
        <label>1</label>
    </ligand>
</feature>
<keyword evidence="16" id="KW-1185">Reference proteome</keyword>
<dbReference type="Gene3D" id="3.80.30.20">
    <property type="entry name" value="tm_1862 like domain"/>
    <property type="match status" value="1"/>
</dbReference>
<dbReference type="InterPro" id="IPR002792">
    <property type="entry name" value="TRAM_dom"/>
</dbReference>
<gene>
    <name evidence="15" type="primary">miaB_2</name>
    <name evidence="11" type="synonym">miaB</name>
    <name evidence="15" type="ORF">AN618_20380</name>
</gene>
<evidence type="ECO:0000259" key="14">
    <source>
        <dbReference type="PROSITE" id="PS51918"/>
    </source>
</evidence>
<comment type="similarity">
    <text evidence="11">Belongs to the methylthiotransferase family. MiaB subfamily.</text>
</comment>
<evidence type="ECO:0000256" key="10">
    <source>
        <dbReference type="ARBA" id="ARBA00033765"/>
    </source>
</evidence>
<reference evidence="15 16" key="1">
    <citation type="submission" date="2015-12" db="EMBL/GenBank/DDBJ databases">
        <title>Draft genome sequnece of Fervidicola ferrireducens strain Y170.</title>
        <authorList>
            <person name="Patel B.K."/>
        </authorList>
    </citation>
    <scope>NUCLEOTIDE SEQUENCE [LARGE SCALE GENOMIC DNA]</scope>
    <source>
        <strain evidence="15 16">Y170</strain>
    </source>
</reference>
<dbReference type="PATRIC" id="fig|520764.3.peg.2184"/>
<feature type="domain" description="TRAM" evidence="12">
    <location>
        <begin position="376"/>
        <end position="439"/>
    </location>
</feature>
<dbReference type="GO" id="GO:0035597">
    <property type="term" value="F:tRNA-2-methylthio-N(6)-dimethylallyladenosine(37) synthase activity"/>
    <property type="evidence" value="ECO:0007669"/>
    <property type="project" value="UniProtKB-EC"/>
</dbReference>
<dbReference type="SFLD" id="SFLDF00273">
    <property type="entry name" value="(dimethylallyl)adenosine_tRNA"/>
    <property type="match status" value="1"/>
</dbReference>
<keyword evidence="2 11" id="KW-0004">4Fe-4S</keyword>
<comment type="subunit">
    <text evidence="11">Monomer.</text>
</comment>
<dbReference type="GO" id="GO:0046872">
    <property type="term" value="F:metal ion binding"/>
    <property type="evidence" value="ECO:0007669"/>
    <property type="project" value="UniProtKB-KW"/>
</dbReference>
<dbReference type="InterPro" id="IPR023404">
    <property type="entry name" value="rSAM_horseshoe"/>
</dbReference>
<evidence type="ECO:0000313" key="15">
    <source>
        <dbReference type="EMBL" id="KXG75167.1"/>
    </source>
</evidence>
<dbReference type="PROSITE" id="PS50926">
    <property type="entry name" value="TRAM"/>
    <property type="match status" value="1"/>
</dbReference>
<dbReference type="Proteomes" id="UP000070427">
    <property type="component" value="Unassembled WGS sequence"/>
</dbReference>
<keyword evidence="9 11" id="KW-0411">Iron-sulfur</keyword>
<keyword evidence="6 11" id="KW-0819">tRNA processing</keyword>
<comment type="catalytic activity">
    <reaction evidence="11">
        <text>N(6)-dimethylallyladenosine(37) in tRNA + (sulfur carrier)-SH + AH2 + 2 S-adenosyl-L-methionine = 2-methylsulfanyl-N(6)-dimethylallyladenosine(37) in tRNA + (sulfur carrier)-H + 5'-deoxyadenosine + L-methionine + A + S-adenosyl-L-homocysteine + 2 H(+)</text>
        <dbReference type="Rhea" id="RHEA:37067"/>
        <dbReference type="Rhea" id="RHEA-COMP:10375"/>
        <dbReference type="Rhea" id="RHEA-COMP:10376"/>
        <dbReference type="Rhea" id="RHEA-COMP:14737"/>
        <dbReference type="Rhea" id="RHEA-COMP:14739"/>
        <dbReference type="ChEBI" id="CHEBI:13193"/>
        <dbReference type="ChEBI" id="CHEBI:15378"/>
        <dbReference type="ChEBI" id="CHEBI:17319"/>
        <dbReference type="ChEBI" id="CHEBI:17499"/>
        <dbReference type="ChEBI" id="CHEBI:29917"/>
        <dbReference type="ChEBI" id="CHEBI:57844"/>
        <dbReference type="ChEBI" id="CHEBI:57856"/>
        <dbReference type="ChEBI" id="CHEBI:59789"/>
        <dbReference type="ChEBI" id="CHEBI:64428"/>
        <dbReference type="ChEBI" id="CHEBI:74415"/>
        <dbReference type="ChEBI" id="CHEBI:74417"/>
        <dbReference type="EC" id="2.8.4.3"/>
    </reaction>
</comment>
<dbReference type="NCBIfam" id="TIGR01574">
    <property type="entry name" value="miaB-methiolase"/>
    <property type="match status" value="1"/>
</dbReference>
<dbReference type="Pfam" id="PF04055">
    <property type="entry name" value="Radical_SAM"/>
    <property type="match status" value="1"/>
</dbReference>
<dbReference type="EMBL" id="LOED01000032">
    <property type="protein sequence ID" value="KXG75167.1"/>
    <property type="molecule type" value="Genomic_DNA"/>
</dbReference>
<dbReference type="InterPro" id="IPR038135">
    <property type="entry name" value="Methylthiotransferase_N_sf"/>
</dbReference>
<keyword evidence="8 11" id="KW-0408">Iron</keyword>
<dbReference type="PROSITE" id="PS01278">
    <property type="entry name" value="MTTASE_RADICAL"/>
    <property type="match status" value="1"/>
</dbReference>
<dbReference type="InterPro" id="IPR006638">
    <property type="entry name" value="Elp3/MiaA/NifB-like_rSAM"/>
</dbReference>
<evidence type="ECO:0000313" key="16">
    <source>
        <dbReference type="Proteomes" id="UP000070427"/>
    </source>
</evidence>
<dbReference type="CDD" id="cd01335">
    <property type="entry name" value="Radical_SAM"/>
    <property type="match status" value="1"/>
</dbReference>
<dbReference type="PANTHER" id="PTHR43020">
    <property type="entry name" value="CDK5 REGULATORY SUBUNIT-ASSOCIATED PROTEIN 1"/>
    <property type="match status" value="1"/>
</dbReference>
<proteinExistence type="inferred from homology"/>
<keyword evidence="5 11" id="KW-0949">S-adenosyl-L-methionine</keyword>
<sequence length="439" mass="50310">MLKYHILTWGCQMNLHDTEVISGVLQKIGYCPADNLKEADIIILNTCCVRENAEKKVYGRLGHLKQFKQRNPNLIIGICGCMVQQPHVVEYITEHFPYVDLIFGIHNVHKLPQLIENARLANMTVIETSGDYSAVEENLPIEREDKVKAWVTINYGCNNFCTYCIVPYVRGREKSRNPQDIIKEVEELAKQGFKEINLLGQNVNSYGKDLGGEVTFPALLRRLNEIDGIERIRFTTSHPKDLSDELIEAMRDCEKVCEHIHLPVQAGSNKILEAMNRRYTREHYMKLVEKLRNAIPGIAISTDIIVGFPGETEEDFQDTLDLVKRVEFDQAFMFAYSKRKGTPAAEMENQVDEEVKKDRLNRLMKLQDSISAKKNKSLKDQTVEVLVEGISRNNPHRLTGRTRTNKVVNFEGPEEYIGKIVKVKITEPHTWSLIGELLK</sequence>
<feature type="domain" description="Radical SAM core" evidence="14">
    <location>
        <begin position="143"/>
        <end position="373"/>
    </location>
</feature>
<dbReference type="RefSeq" id="WP_066354610.1">
    <property type="nucleotide sequence ID" value="NZ_LOED01000032.1"/>
</dbReference>
<dbReference type="Gene3D" id="3.40.50.12160">
    <property type="entry name" value="Methylthiotransferase, N-terminal domain"/>
    <property type="match status" value="1"/>
</dbReference>
<organism evidence="15 16">
    <name type="scientific">Fervidicola ferrireducens</name>
    <dbReference type="NCBI Taxonomy" id="520764"/>
    <lineage>
        <taxon>Bacteria</taxon>
        <taxon>Bacillati</taxon>
        <taxon>Bacillota</taxon>
        <taxon>Clostridia</taxon>
        <taxon>Thermosediminibacterales</taxon>
        <taxon>Thermosediminibacteraceae</taxon>
        <taxon>Fervidicola</taxon>
    </lineage>
</organism>
<dbReference type="InterPro" id="IPR005839">
    <property type="entry name" value="Methylthiotransferase"/>
</dbReference>
<dbReference type="Pfam" id="PF01938">
    <property type="entry name" value="TRAM"/>
    <property type="match status" value="1"/>
</dbReference>
<dbReference type="PROSITE" id="PS51449">
    <property type="entry name" value="MTTASE_N"/>
    <property type="match status" value="1"/>
</dbReference>
<dbReference type="InterPro" id="IPR058240">
    <property type="entry name" value="rSAM_sf"/>
</dbReference>
<name>A0A140L3P2_9FIRM</name>
<comment type="subcellular location">
    <subcellularLocation>
        <location evidence="11">Cytoplasm</location>
    </subcellularLocation>
</comment>
<evidence type="ECO:0000256" key="11">
    <source>
        <dbReference type="HAMAP-Rule" id="MF_01864"/>
    </source>
</evidence>
<protein>
    <recommendedName>
        <fullName evidence="10 11">tRNA-2-methylthio-N(6)-dimethylallyladenosine synthase</fullName>
        <ecNumber evidence="10 11">2.8.4.3</ecNumber>
    </recommendedName>
    <alternativeName>
        <fullName evidence="11">(Dimethylallyl)adenosine tRNA methylthiotransferase MiaB</fullName>
    </alternativeName>
    <alternativeName>
        <fullName evidence="11">tRNA-i(6)A37 methylthiotransferase</fullName>
    </alternativeName>
</protein>
<evidence type="ECO:0000256" key="5">
    <source>
        <dbReference type="ARBA" id="ARBA00022691"/>
    </source>
</evidence>
<dbReference type="InterPro" id="IPR013848">
    <property type="entry name" value="Methylthiotransferase_N"/>
</dbReference>
<feature type="binding site" evidence="11">
    <location>
        <position position="81"/>
    </location>
    <ligand>
        <name>[4Fe-4S] cluster</name>
        <dbReference type="ChEBI" id="CHEBI:49883"/>
        <label>1</label>
    </ligand>
</feature>
<dbReference type="FunFam" id="3.40.50.12160:FF:000006">
    <property type="entry name" value="tRNA-2-methylthio-N(6)-dimethylallyladenosine synthase"/>
    <property type="match status" value="1"/>
</dbReference>
<dbReference type="GO" id="GO:0051539">
    <property type="term" value="F:4 iron, 4 sulfur cluster binding"/>
    <property type="evidence" value="ECO:0007669"/>
    <property type="project" value="UniProtKB-UniRule"/>
</dbReference>
<evidence type="ECO:0000256" key="6">
    <source>
        <dbReference type="ARBA" id="ARBA00022694"/>
    </source>
</evidence>
<feature type="binding site" evidence="11">
    <location>
        <position position="164"/>
    </location>
    <ligand>
        <name>[4Fe-4S] cluster</name>
        <dbReference type="ChEBI" id="CHEBI:49883"/>
        <label>2</label>
        <note>4Fe-4S-S-AdoMet</note>
    </ligand>
</feature>
<dbReference type="Pfam" id="PF00919">
    <property type="entry name" value="UPF0004"/>
    <property type="match status" value="1"/>
</dbReference>
<dbReference type="FunCoup" id="A0A140L3P2">
    <property type="interactions" value="398"/>
</dbReference>
<evidence type="ECO:0000256" key="3">
    <source>
        <dbReference type="ARBA" id="ARBA00022490"/>
    </source>
</evidence>
<feature type="binding site" evidence="11">
    <location>
        <position position="47"/>
    </location>
    <ligand>
        <name>[4Fe-4S] cluster</name>
        <dbReference type="ChEBI" id="CHEBI:49883"/>
        <label>1</label>
    </ligand>
</feature>
<dbReference type="SFLD" id="SFLDG01082">
    <property type="entry name" value="B12-binding_domain_containing"/>
    <property type="match status" value="1"/>
</dbReference>
<keyword evidence="4 11" id="KW-0808">Transferase</keyword>
<dbReference type="InterPro" id="IPR006463">
    <property type="entry name" value="MiaB_methiolase"/>
</dbReference>
<keyword evidence="7 11" id="KW-0479">Metal-binding</keyword>
<evidence type="ECO:0000256" key="8">
    <source>
        <dbReference type="ARBA" id="ARBA00023004"/>
    </source>
</evidence>
<evidence type="ECO:0000256" key="7">
    <source>
        <dbReference type="ARBA" id="ARBA00022723"/>
    </source>
</evidence>
<evidence type="ECO:0000256" key="9">
    <source>
        <dbReference type="ARBA" id="ARBA00023014"/>
    </source>
</evidence>
<evidence type="ECO:0000256" key="2">
    <source>
        <dbReference type="ARBA" id="ARBA00022485"/>
    </source>
</evidence>
<dbReference type="FunFam" id="3.80.30.20:FF:000001">
    <property type="entry name" value="tRNA-2-methylthio-N(6)-dimethylallyladenosine synthase 2"/>
    <property type="match status" value="1"/>
</dbReference>
<dbReference type="STRING" id="520764.AN618_20380"/>
<evidence type="ECO:0000256" key="1">
    <source>
        <dbReference type="ARBA" id="ARBA00003234"/>
    </source>
</evidence>
<comment type="caution">
    <text evidence="15">The sequence shown here is derived from an EMBL/GenBank/DDBJ whole genome shotgun (WGS) entry which is preliminary data.</text>
</comment>
<dbReference type="AlphaFoldDB" id="A0A140L3P2"/>
<dbReference type="EC" id="2.8.4.3" evidence="10 11"/>
<evidence type="ECO:0000259" key="12">
    <source>
        <dbReference type="PROSITE" id="PS50926"/>
    </source>
</evidence>